<reference evidence="9" key="1">
    <citation type="journal article" date="2020" name="mSystems">
        <title>Genome- and Community-Level Interaction Insights into Carbon Utilization and Element Cycling Functions of Hydrothermarchaeota in Hydrothermal Sediment.</title>
        <authorList>
            <person name="Zhou Z."/>
            <person name="Liu Y."/>
            <person name="Xu W."/>
            <person name="Pan J."/>
            <person name="Luo Z.H."/>
            <person name="Li M."/>
        </authorList>
    </citation>
    <scope>NUCLEOTIDE SEQUENCE [LARGE SCALE GENOMIC DNA]</scope>
    <source>
        <strain evidence="9">SpSt-769</strain>
    </source>
</reference>
<gene>
    <name evidence="6" type="primary">tadA</name>
    <name evidence="9" type="ORF">ENV54_06895</name>
</gene>
<sequence length="165" mass="17952">MRIAIQLARRAGEYGDTPVGALVVQDGQILGEGYNRIERDRDPTAHAELIALKEAARRKGDWRLHGATLYATLEPCVMCAAAALHARVSRVVFGAYDERWGGVGSLFDLSHDPRTNHEFEVASGVEAATCAELCRNFFAQVRQGKVPDPSDATASNDRAQKGSSR</sequence>
<dbReference type="GO" id="GO:0002100">
    <property type="term" value="P:tRNA wobble adenosine to inosine editing"/>
    <property type="evidence" value="ECO:0007669"/>
    <property type="project" value="UniProtKB-UniRule"/>
</dbReference>
<feature type="region of interest" description="Disordered" evidence="7">
    <location>
        <begin position="145"/>
        <end position="165"/>
    </location>
</feature>
<dbReference type="InterPro" id="IPR028883">
    <property type="entry name" value="tRNA_aden_deaminase"/>
</dbReference>
<keyword evidence="4 6" id="KW-0862">Zinc</keyword>
<feature type="active site" description="Proton donor" evidence="6">
    <location>
        <position position="48"/>
    </location>
</feature>
<comment type="catalytic activity">
    <reaction evidence="5 6">
        <text>adenosine(34) in tRNA + H2O + H(+) = inosine(34) in tRNA + NH4(+)</text>
        <dbReference type="Rhea" id="RHEA:43168"/>
        <dbReference type="Rhea" id="RHEA-COMP:10373"/>
        <dbReference type="Rhea" id="RHEA-COMP:10374"/>
        <dbReference type="ChEBI" id="CHEBI:15377"/>
        <dbReference type="ChEBI" id="CHEBI:15378"/>
        <dbReference type="ChEBI" id="CHEBI:28938"/>
        <dbReference type="ChEBI" id="CHEBI:74411"/>
        <dbReference type="ChEBI" id="CHEBI:82852"/>
        <dbReference type="EC" id="3.5.4.33"/>
    </reaction>
</comment>
<protein>
    <recommendedName>
        <fullName evidence="6">tRNA-specific adenosine deaminase</fullName>
        <ecNumber evidence="6">3.5.4.33</ecNumber>
    </recommendedName>
</protein>
<feature type="domain" description="CMP/dCMP-type deaminase" evidence="8">
    <location>
        <begin position="1"/>
        <end position="106"/>
    </location>
</feature>
<dbReference type="HAMAP" id="MF_00972">
    <property type="entry name" value="tRNA_aden_deaminase"/>
    <property type="match status" value="1"/>
</dbReference>
<dbReference type="Gene3D" id="3.40.140.10">
    <property type="entry name" value="Cytidine Deaminase, domain 2"/>
    <property type="match status" value="1"/>
</dbReference>
<evidence type="ECO:0000256" key="5">
    <source>
        <dbReference type="ARBA" id="ARBA00048045"/>
    </source>
</evidence>
<keyword evidence="3 6" id="KW-0378">Hydrolase</keyword>
<dbReference type="Pfam" id="PF00383">
    <property type="entry name" value="dCMP_cyt_deam_1"/>
    <property type="match status" value="1"/>
</dbReference>
<dbReference type="PANTHER" id="PTHR11079">
    <property type="entry name" value="CYTOSINE DEAMINASE FAMILY MEMBER"/>
    <property type="match status" value="1"/>
</dbReference>
<dbReference type="GO" id="GO:0008270">
    <property type="term" value="F:zinc ion binding"/>
    <property type="evidence" value="ECO:0007669"/>
    <property type="project" value="UniProtKB-UniRule"/>
</dbReference>
<comment type="caution">
    <text evidence="9">The sequence shown here is derived from an EMBL/GenBank/DDBJ whole genome shotgun (WGS) entry which is preliminary data.</text>
</comment>
<dbReference type="AlphaFoldDB" id="A0A7C4ETU4"/>
<feature type="binding site" evidence="6">
    <location>
        <position position="76"/>
    </location>
    <ligand>
        <name>Zn(2+)</name>
        <dbReference type="ChEBI" id="CHEBI:29105"/>
        <note>catalytic</note>
    </ligand>
</feature>
<dbReference type="InterPro" id="IPR002125">
    <property type="entry name" value="CMP_dCMP_dom"/>
</dbReference>
<proteinExistence type="inferred from homology"/>
<evidence type="ECO:0000256" key="1">
    <source>
        <dbReference type="ARBA" id="ARBA00022694"/>
    </source>
</evidence>
<accession>A0A7C4ETU4</accession>
<dbReference type="EC" id="3.5.4.33" evidence="6"/>
<evidence type="ECO:0000256" key="4">
    <source>
        <dbReference type="ARBA" id="ARBA00022833"/>
    </source>
</evidence>
<dbReference type="GO" id="GO:0052717">
    <property type="term" value="F:tRNA-specific adenosine-34 deaminase activity"/>
    <property type="evidence" value="ECO:0007669"/>
    <property type="project" value="UniProtKB-UniRule"/>
</dbReference>
<dbReference type="CDD" id="cd01285">
    <property type="entry name" value="nucleoside_deaminase"/>
    <property type="match status" value="1"/>
</dbReference>
<comment type="subunit">
    <text evidence="6">Homodimer.</text>
</comment>
<evidence type="ECO:0000256" key="2">
    <source>
        <dbReference type="ARBA" id="ARBA00022723"/>
    </source>
</evidence>
<dbReference type="PROSITE" id="PS51747">
    <property type="entry name" value="CYT_DCMP_DEAMINASES_2"/>
    <property type="match status" value="1"/>
</dbReference>
<organism evidence="9">
    <name type="scientific">Desulfomonile tiedjei</name>
    <dbReference type="NCBI Taxonomy" id="2358"/>
    <lineage>
        <taxon>Bacteria</taxon>
        <taxon>Pseudomonadati</taxon>
        <taxon>Thermodesulfobacteriota</taxon>
        <taxon>Desulfomonilia</taxon>
        <taxon>Desulfomonilales</taxon>
        <taxon>Desulfomonilaceae</taxon>
        <taxon>Desulfomonile</taxon>
    </lineage>
</organism>
<keyword evidence="2 6" id="KW-0479">Metal-binding</keyword>
<feature type="compositionally biased region" description="Polar residues" evidence="7">
    <location>
        <begin position="152"/>
        <end position="165"/>
    </location>
</feature>
<dbReference type="InterPro" id="IPR016193">
    <property type="entry name" value="Cytidine_deaminase-like"/>
</dbReference>
<feature type="binding site" evidence="6">
    <location>
        <position position="46"/>
    </location>
    <ligand>
        <name>Zn(2+)</name>
        <dbReference type="ChEBI" id="CHEBI:29105"/>
        <note>catalytic</note>
    </ligand>
</feature>
<dbReference type="EMBL" id="DTGT01000214">
    <property type="protein sequence ID" value="HGH61010.1"/>
    <property type="molecule type" value="Genomic_DNA"/>
</dbReference>
<comment type="cofactor">
    <cofactor evidence="6">
        <name>Zn(2+)</name>
        <dbReference type="ChEBI" id="CHEBI:29105"/>
    </cofactor>
    <text evidence="6">Binds 1 zinc ion per subunit.</text>
</comment>
<comment type="function">
    <text evidence="6">Catalyzes the deamination of adenosine to inosine at the wobble position 34 of tRNA(Arg2).</text>
</comment>
<name>A0A7C4ETU4_9BACT</name>
<evidence type="ECO:0000256" key="3">
    <source>
        <dbReference type="ARBA" id="ARBA00022801"/>
    </source>
</evidence>
<evidence type="ECO:0000256" key="7">
    <source>
        <dbReference type="SAM" id="MobiDB-lite"/>
    </source>
</evidence>
<keyword evidence="1 6" id="KW-0819">tRNA processing</keyword>
<dbReference type="NCBIfam" id="NF008113">
    <property type="entry name" value="PRK10860.1"/>
    <property type="match status" value="1"/>
</dbReference>
<dbReference type="SUPFAM" id="SSF53927">
    <property type="entry name" value="Cytidine deaminase-like"/>
    <property type="match status" value="1"/>
</dbReference>
<evidence type="ECO:0000256" key="6">
    <source>
        <dbReference type="HAMAP-Rule" id="MF_00972"/>
    </source>
</evidence>
<evidence type="ECO:0000259" key="8">
    <source>
        <dbReference type="PROSITE" id="PS51747"/>
    </source>
</evidence>
<dbReference type="PANTHER" id="PTHR11079:SF179">
    <property type="entry name" value="TRNA(ADENINE(34)) DEAMINASE, CHLOROPLASTIC"/>
    <property type="match status" value="1"/>
</dbReference>
<comment type="similarity">
    <text evidence="6">Belongs to the cytidine and deoxycytidylate deaminase family.</text>
</comment>
<feature type="binding site" evidence="6">
    <location>
        <position position="79"/>
    </location>
    <ligand>
        <name>Zn(2+)</name>
        <dbReference type="ChEBI" id="CHEBI:29105"/>
        <note>catalytic</note>
    </ligand>
</feature>
<evidence type="ECO:0000313" key="9">
    <source>
        <dbReference type="EMBL" id="HGH61010.1"/>
    </source>
</evidence>